<keyword evidence="4" id="KW-1185">Reference proteome</keyword>
<comment type="caution">
    <text evidence="1">The sequence shown here is derived from an EMBL/GenBank/DDBJ whole genome shotgun (WGS) entry which is preliminary data.</text>
</comment>
<evidence type="ECO:0000313" key="1">
    <source>
        <dbReference type="EMBL" id="KAK7012341.1"/>
    </source>
</evidence>
<sequence>MSEILILARKSFEDRPGCYRWELLKFIAVNRSWRDLIETDARFWDAVFIDRLSTSEELADWFDRSAKRELHLHFSTGFTAIQAASFKDNFPGIAPVIDSVADRWHRISLYNNGLEWSAGVLNWLACSSSTSVRTLEFRRVHTLPMENLSMMPAVLPHSRLTTLSIRHSSSWITPATDLSSLLRLRFGSVPNPRPPIAWSVINSVLVTCTALTHLHLDCAHFIVFPANVFADAGRRCRLPALLHLRADGVDRTMARMLTVLDTPMLQTVEYRGWDAQADYLMFGVPSTVTSLSLSMNVCNNDTFKAILRRFPRLTVLDLQSSCRATFIALAETVPDEGEHLCPLLNSIFVGVDVWMDEAKRALCKPVGTFSEDCVLNFMHNWGSSPTIYTAYRRSGSLVYRVPFVDHRVEHFGF</sequence>
<proteinExistence type="predicted"/>
<dbReference type="EMBL" id="JAWWNJ010000066">
    <property type="protein sequence ID" value="KAK7012341.1"/>
    <property type="molecule type" value="Genomic_DNA"/>
</dbReference>
<evidence type="ECO:0000313" key="4">
    <source>
        <dbReference type="Proteomes" id="UP001362999"/>
    </source>
</evidence>
<evidence type="ECO:0000313" key="3">
    <source>
        <dbReference type="EMBL" id="KAK7018950.1"/>
    </source>
</evidence>
<dbReference type="EMBL" id="JAWWNJ010000045">
    <property type="protein sequence ID" value="KAK7018950.1"/>
    <property type="molecule type" value="Genomic_DNA"/>
</dbReference>
<organism evidence="1 4">
    <name type="scientific">Favolaschia claudopus</name>
    <dbReference type="NCBI Taxonomy" id="2862362"/>
    <lineage>
        <taxon>Eukaryota</taxon>
        <taxon>Fungi</taxon>
        <taxon>Dikarya</taxon>
        <taxon>Basidiomycota</taxon>
        <taxon>Agaricomycotina</taxon>
        <taxon>Agaricomycetes</taxon>
        <taxon>Agaricomycetidae</taxon>
        <taxon>Agaricales</taxon>
        <taxon>Marasmiineae</taxon>
        <taxon>Mycenaceae</taxon>
        <taxon>Favolaschia</taxon>
    </lineage>
</organism>
<name>A0AAW0AK02_9AGAR</name>
<dbReference type="Gene3D" id="3.80.10.10">
    <property type="entry name" value="Ribonuclease Inhibitor"/>
    <property type="match status" value="1"/>
</dbReference>
<dbReference type="AlphaFoldDB" id="A0AAW0AK02"/>
<accession>A0AAW0AK02</accession>
<dbReference type="SUPFAM" id="SSF52047">
    <property type="entry name" value="RNI-like"/>
    <property type="match status" value="1"/>
</dbReference>
<reference evidence="1 4" key="1">
    <citation type="journal article" date="2024" name="J Genomics">
        <title>Draft genome sequencing and assembly of Favolaschia claudopus CIRM-BRFM 2984 isolated from oak limbs.</title>
        <authorList>
            <person name="Navarro D."/>
            <person name="Drula E."/>
            <person name="Chaduli D."/>
            <person name="Cazenave R."/>
            <person name="Ahrendt S."/>
            <person name="Wang J."/>
            <person name="Lipzen A."/>
            <person name="Daum C."/>
            <person name="Barry K."/>
            <person name="Grigoriev I.V."/>
            <person name="Favel A."/>
            <person name="Rosso M.N."/>
            <person name="Martin F."/>
        </authorList>
    </citation>
    <scope>NUCLEOTIDE SEQUENCE [LARGE SCALE GENOMIC DNA]</scope>
    <source>
        <strain evidence="1 4">CIRM-BRFM 2984</strain>
    </source>
</reference>
<dbReference type="EMBL" id="JAWWNJ010000057">
    <property type="protein sequence ID" value="KAK7014147.1"/>
    <property type="molecule type" value="Genomic_DNA"/>
</dbReference>
<dbReference type="InterPro" id="IPR032675">
    <property type="entry name" value="LRR_dom_sf"/>
</dbReference>
<gene>
    <name evidence="3" type="ORF">R3P38DRAFT_3200160</name>
    <name evidence="2" type="ORF">R3P38DRAFT_3205699</name>
    <name evidence="1" type="ORF">R3P38DRAFT_3210427</name>
</gene>
<evidence type="ECO:0008006" key="5">
    <source>
        <dbReference type="Google" id="ProtNLM"/>
    </source>
</evidence>
<dbReference type="Proteomes" id="UP001362999">
    <property type="component" value="Unassembled WGS sequence"/>
</dbReference>
<protein>
    <recommendedName>
        <fullName evidence="5">F-box domain-containing protein</fullName>
    </recommendedName>
</protein>
<evidence type="ECO:0000313" key="2">
    <source>
        <dbReference type="EMBL" id="KAK7014147.1"/>
    </source>
</evidence>